<dbReference type="EMBL" id="BMPN01000003">
    <property type="protein sequence ID" value="GGJ60267.1"/>
    <property type="molecule type" value="Genomic_DNA"/>
</dbReference>
<evidence type="ECO:0000313" key="1">
    <source>
        <dbReference type="EMBL" id="GGJ60267.1"/>
    </source>
</evidence>
<sequence>MVVFCHFLQQTAYVLEATMGFSCFYESFMGKGAVFNEAIGYTFI</sequence>
<dbReference type="Proteomes" id="UP000634435">
    <property type="component" value="Unassembled WGS sequence"/>
</dbReference>
<proteinExistence type="predicted"/>
<reference evidence="2" key="1">
    <citation type="journal article" date="2019" name="Int. J. Syst. Evol. Microbiol.">
        <title>The Global Catalogue of Microorganisms (GCM) 10K type strain sequencing project: providing services to taxonomists for standard genome sequencing and annotation.</title>
        <authorList>
            <consortium name="The Broad Institute Genomics Platform"/>
            <consortium name="The Broad Institute Genome Sequencing Center for Infectious Disease"/>
            <person name="Wu L."/>
            <person name="Ma J."/>
        </authorList>
    </citation>
    <scope>NUCLEOTIDE SEQUENCE [LARGE SCALE GENOMIC DNA]</scope>
    <source>
        <strain evidence="2">JCM 30071</strain>
    </source>
</reference>
<protein>
    <submittedName>
        <fullName evidence="1">Uncharacterized protein</fullName>
    </submittedName>
</protein>
<gene>
    <name evidence="1" type="ORF">GCM10007111_22890</name>
</gene>
<evidence type="ECO:0000313" key="2">
    <source>
        <dbReference type="Proteomes" id="UP000634435"/>
    </source>
</evidence>
<keyword evidence="2" id="KW-1185">Reference proteome</keyword>
<organism evidence="1 2">
    <name type="scientific">Virgibacillus kapii</name>
    <dbReference type="NCBI Taxonomy" id="1638645"/>
    <lineage>
        <taxon>Bacteria</taxon>
        <taxon>Bacillati</taxon>
        <taxon>Bacillota</taxon>
        <taxon>Bacilli</taxon>
        <taxon>Bacillales</taxon>
        <taxon>Bacillaceae</taxon>
        <taxon>Virgibacillus</taxon>
    </lineage>
</organism>
<comment type="caution">
    <text evidence="1">The sequence shown here is derived from an EMBL/GenBank/DDBJ whole genome shotgun (WGS) entry which is preliminary data.</text>
</comment>
<accession>A0ABQ2DJL6</accession>
<name>A0ABQ2DJL6_9BACI</name>